<keyword evidence="3" id="KW-1185">Reference proteome</keyword>
<dbReference type="AlphaFoldDB" id="A0A411EBD5"/>
<dbReference type="InterPro" id="IPR006076">
    <property type="entry name" value="FAD-dep_OxRdtase"/>
</dbReference>
<dbReference type="Proteomes" id="UP000290889">
    <property type="component" value="Chromosome"/>
</dbReference>
<dbReference type="Pfam" id="PF01266">
    <property type="entry name" value="DAO"/>
    <property type="match status" value="1"/>
</dbReference>
<dbReference type="SUPFAM" id="SSF54373">
    <property type="entry name" value="FAD-linked reductases, C-terminal domain"/>
    <property type="match status" value="1"/>
</dbReference>
<evidence type="ECO:0000313" key="3">
    <source>
        <dbReference type="Proteomes" id="UP000290889"/>
    </source>
</evidence>
<feature type="domain" description="FAD dependent oxidoreductase" evidence="1">
    <location>
        <begin position="3"/>
        <end position="325"/>
    </location>
</feature>
<evidence type="ECO:0000259" key="1">
    <source>
        <dbReference type="Pfam" id="PF01266"/>
    </source>
</evidence>
<dbReference type="PANTHER" id="PTHR13847">
    <property type="entry name" value="SARCOSINE DEHYDROGENASE-RELATED"/>
    <property type="match status" value="1"/>
</dbReference>
<organism evidence="2 3">
    <name type="scientific">Muriicola soli</name>
    <dbReference type="NCBI Taxonomy" id="2507538"/>
    <lineage>
        <taxon>Bacteria</taxon>
        <taxon>Pseudomonadati</taxon>
        <taxon>Bacteroidota</taxon>
        <taxon>Flavobacteriia</taxon>
        <taxon>Flavobacteriales</taxon>
        <taxon>Flavobacteriaceae</taxon>
        <taxon>Muriicola</taxon>
    </lineage>
</organism>
<evidence type="ECO:0000313" key="2">
    <source>
        <dbReference type="EMBL" id="QBA64979.1"/>
    </source>
</evidence>
<dbReference type="Gene3D" id="3.50.50.60">
    <property type="entry name" value="FAD/NAD(P)-binding domain"/>
    <property type="match status" value="1"/>
</dbReference>
<accession>A0A411EBD5</accession>
<proteinExistence type="predicted"/>
<dbReference type="KEGG" id="mur:EQY75_10840"/>
<gene>
    <name evidence="2" type="ORF">EQY75_10840</name>
</gene>
<name>A0A411EBD5_9FLAO</name>
<dbReference type="Gene3D" id="3.30.9.10">
    <property type="entry name" value="D-Amino Acid Oxidase, subunit A, domain 2"/>
    <property type="match status" value="1"/>
</dbReference>
<reference evidence="2 3" key="1">
    <citation type="submission" date="2019-01" db="EMBL/GenBank/DDBJ databases">
        <title>Muriicola soli sp. nov., isolated from soil.</title>
        <authorList>
            <person name="Kang H.J."/>
            <person name="Kim S.B."/>
        </authorList>
    </citation>
    <scope>NUCLEOTIDE SEQUENCE [LARGE SCALE GENOMIC DNA]</scope>
    <source>
        <strain evidence="2 3">MMS17-SY002</strain>
    </source>
</reference>
<sequence length="351" mass="39817">MVDYLVVGLGLAGISFCETLEQGGKSFIVVSDKSQKASTVAGGLYNPVTLKRFTLSWKAHEQLALLPQFYAGLEEKLGVQLDHPLRVLRRFTSIAEQNQWFEASDKPGLEPLMSTSLIPNTNAAIEAQHSYGEVLRTGRVDTKLLQRSYRNYLLDRNLLREESFEFNSLAFREDHLLYKNIKAKHLVFALGFGLKQNPYFNCLPLIGSKGEYLMIKAPDLKETHIIKSPVFLIPQGNHIYRVGATYKREDKTNKPTTEAREELEVKLKSFLKCDYEVVDQLAGIRPTTGDRRPLVGQHPHFPSLYILNGFGSRGVMIAPYASKALYNYIENQAELPAEMDIKRFKKRFGRG</sequence>
<dbReference type="GO" id="GO:0005737">
    <property type="term" value="C:cytoplasm"/>
    <property type="evidence" value="ECO:0007669"/>
    <property type="project" value="TreeGrafter"/>
</dbReference>
<dbReference type="SUPFAM" id="SSF51971">
    <property type="entry name" value="Nucleotide-binding domain"/>
    <property type="match status" value="1"/>
</dbReference>
<dbReference type="InterPro" id="IPR036188">
    <property type="entry name" value="FAD/NAD-bd_sf"/>
</dbReference>
<dbReference type="EMBL" id="CP035544">
    <property type="protein sequence ID" value="QBA64979.1"/>
    <property type="molecule type" value="Genomic_DNA"/>
</dbReference>
<dbReference type="RefSeq" id="WP_129605772.1">
    <property type="nucleotide sequence ID" value="NZ_CP035544.1"/>
</dbReference>
<dbReference type="OrthoDB" id="214253at2"/>
<protein>
    <submittedName>
        <fullName evidence="2">FAD-binding oxidoreductase</fullName>
    </submittedName>
</protein>